<accession>A0A1V4HQR6</accession>
<evidence type="ECO:0000313" key="8">
    <source>
        <dbReference type="Proteomes" id="UP000190626"/>
    </source>
</evidence>
<comment type="function">
    <text evidence="3">Counteracts the endogenous Pycsar antiviral defense system. Phosphodiesterase that enables metal-dependent hydrolysis of host cyclic nucleotide Pycsar defense signals such as cCMP and cUMP.</text>
</comment>
<dbReference type="CDD" id="cd16295">
    <property type="entry name" value="TTHA0252-CPSF-like_MBL-fold"/>
    <property type="match status" value="1"/>
</dbReference>
<feature type="domain" description="Metallo-beta-lactamase" evidence="5">
    <location>
        <begin position="14"/>
        <end position="227"/>
    </location>
</feature>
<keyword evidence="1" id="KW-0378">Hydrolase</keyword>
<dbReference type="InterPro" id="IPR001279">
    <property type="entry name" value="Metallo-B-lactamas"/>
</dbReference>
<dbReference type="STRING" id="1469647.BC351_18230"/>
<comment type="caution">
    <text evidence="7">The sequence shown here is derived from an EMBL/GenBank/DDBJ whole genome shotgun (WGS) entry which is preliminary data.</text>
</comment>
<dbReference type="Proteomes" id="UP000190626">
    <property type="component" value="Unassembled WGS sequence"/>
</dbReference>
<dbReference type="GO" id="GO:0004521">
    <property type="term" value="F:RNA endonuclease activity"/>
    <property type="evidence" value="ECO:0007669"/>
    <property type="project" value="TreeGrafter"/>
</dbReference>
<reference evidence="8" key="1">
    <citation type="submission" date="2016-07" db="EMBL/GenBank/DDBJ databases">
        <authorList>
            <person name="Florea S."/>
            <person name="Webb J.S."/>
            <person name="Jaromczyk J."/>
            <person name="Schardl C.L."/>
        </authorList>
    </citation>
    <scope>NUCLEOTIDE SEQUENCE [LARGE SCALE GENOMIC DNA]</scope>
    <source>
        <strain evidence="8">CY1</strain>
    </source>
</reference>
<dbReference type="SUPFAM" id="SSF56281">
    <property type="entry name" value="Metallo-hydrolase/oxidoreductase"/>
    <property type="match status" value="1"/>
</dbReference>
<dbReference type="RefSeq" id="WP_079409887.1">
    <property type="nucleotide sequence ID" value="NZ_MBTG01000004.1"/>
</dbReference>
<dbReference type="PANTHER" id="PTHR11203">
    <property type="entry name" value="CLEAVAGE AND POLYADENYLATION SPECIFICITY FACTOR FAMILY MEMBER"/>
    <property type="match status" value="1"/>
</dbReference>
<dbReference type="SMART" id="SM01027">
    <property type="entry name" value="Beta-Casp"/>
    <property type="match status" value="1"/>
</dbReference>
<evidence type="ECO:0000256" key="2">
    <source>
        <dbReference type="ARBA" id="ARBA00034221"/>
    </source>
</evidence>
<dbReference type="PANTHER" id="PTHR11203:SF37">
    <property type="entry name" value="INTEGRATOR COMPLEX SUBUNIT 11"/>
    <property type="match status" value="1"/>
</dbReference>
<evidence type="ECO:0000313" key="7">
    <source>
        <dbReference type="EMBL" id="OPH60431.1"/>
    </source>
</evidence>
<dbReference type="InterPro" id="IPR050698">
    <property type="entry name" value="MBL"/>
</dbReference>
<comment type="catalytic activity">
    <reaction evidence="2">
        <text>3',5'-cyclic CMP + H2O = CMP + H(+)</text>
        <dbReference type="Rhea" id="RHEA:72675"/>
        <dbReference type="ChEBI" id="CHEBI:15377"/>
        <dbReference type="ChEBI" id="CHEBI:15378"/>
        <dbReference type="ChEBI" id="CHEBI:58003"/>
        <dbReference type="ChEBI" id="CHEBI:60377"/>
    </reaction>
    <physiologicalReaction direction="left-to-right" evidence="2">
        <dbReference type="Rhea" id="RHEA:72676"/>
    </physiologicalReaction>
</comment>
<dbReference type="SMART" id="SM00849">
    <property type="entry name" value="Lactamase_B"/>
    <property type="match status" value="1"/>
</dbReference>
<feature type="domain" description="Beta-Casp" evidence="6">
    <location>
        <begin position="239"/>
        <end position="359"/>
    </location>
</feature>
<keyword evidence="8" id="KW-1185">Reference proteome</keyword>
<dbReference type="Pfam" id="PF12706">
    <property type="entry name" value="Lactamase_B_2"/>
    <property type="match status" value="1"/>
</dbReference>
<dbReference type="InterPro" id="IPR036866">
    <property type="entry name" value="RibonucZ/Hydroxyglut_hydro"/>
</dbReference>
<dbReference type="Gene3D" id="3.60.15.10">
    <property type="entry name" value="Ribonuclease Z/Hydroxyacylglutathione hydrolase-like"/>
    <property type="match status" value="1"/>
</dbReference>
<dbReference type="Gene3D" id="3.40.50.10890">
    <property type="match status" value="1"/>
</dbReference>
<dbReference type="GO" id="GO:0016787">
    <property type="term" value="F:hydrolase activity"/>
    <property type="evidence" value="ECO:0007669"/>
    <property type="project" value="UniProtKB-KW"/>
</dbReference>
<dbReference type="EMBL" id="MBTG01000004">
    <property type="protein sequence ID" value="OPH60431.1"/>
    <property type="molecule type" value="Genomic_DNA"/>
</dbReference>
<evidence type="ECO:0000259" key="6">
    <source>
        <dbReference type="SMART" id="SM01027"/>
    </source>
</evidence>
<dbReference type="AlphaFoldDB" id="A0A1V4HQR6"/>
<evidence type="ECO:0000256" key="4">
    <source>
        <dbReference type="ARBA" id="ARBA00048505"/>
    </source>
</evidence>
<evidence type="ECO:0000259" key="5">
    <source>
        <dbReference type="SMART" id="SM00849"/>
    </source>
</evidence>
<evidence type="ECO:0000256" key="3">
    <source>
        <dbReference type="ARBA" id="ARBA00034301"/>
    </source>
</evidence>
<sequence length="433" mass="48639">MMQLHVWGGAGEHGRSCYWLGNDHTSILLDCGVKREGCGEYPLLDPSRIARLDAVFLSHAHEDHSIAIPWLYKMGYTGKVWTTRITAEQLPGYYTAWGNYVKQQGGQLPYGEEDLAAVTYAYLEDEVPPLQWCELSPSLRICWGRSGHMLGSVWLLLELDGKRLFYSGDYSEESFLLGTDAPEDELRRLANLDGAIVDAAYSTDTAQQADKLEQLYAAADDILSAGGQLLMPVPVSGRGQELLLLMRQQFPETPIRVEQELVHAMELLLQHASWLKPGMERVLADALRVSSFEVVRSDEQRARLLEQDIANNRAAIWFTTDGMMQSVKAQWYYEQLQSHAASGILITGHVAKGTMAQQLLALREEERGCRMSVIRYKIHQGQPDVRKMTQAMNSKFKLLVHAPKRDTDILLGQLESEGLHDLLSLQPGDTINL</sequence>
<dbReference type="Pfam" id="PF10996">
    <property type="entry name" value="Beta-Casp"/>
    <property type="match status" value="1"/>
</dbReference>
<protein>
    <recommendedName>
        <fullName evidence="9">MBL fold metallo-hydrolase</fullName>
    </recommendedName>
</protein>
<evidence type="ECO:0008006" key="9">
    <source>
        <dbReference type="Google" id="ProtNLM"/>
    </source>
</evidence>
<proteinExistence type="predicted"/>
<name>A0A1V4HQR6_9BACL</name>
<dbReference type="InterPro" id="IPR022712">
    <property type="entry name" value="Beta_Casp"/>
</dbReference>
<comment type="catalytic activity">
    <reaction evidence="4">
        <text>3',5'-cyclic UMP + H2O = UMP + H(+)</text>
        <dbReference type="Rhea" id="RHEA:70575"/>
        <dbReference type="ChEBI" id="CHEBI:15377"/>
        <dbReference type="ChEBI" id="CHEBI:15378"/>
        <dbReference type="ChEBI" id="CHEBI:57865"/>
        <dbReference type="ChEBI" id="CHEBI:184387"/>
    </reaction>
    <physiologicalReaction direction="left-to-right" evidence="4">
        <dbReference type="Rhea" id="RHEA:70576"/>
    </physiologicalReaction>
</comment>
<dbReference type="OrthoDB" id="9803916at2"/>
<evidence type="ECO:0000256" key="1">
    <source>
        <dbReference type="ARBA" id="ARBA00022801"/>
    </source>
</evidence>
<organism evidence="7 8">
    <name type="scientific">Paenibacillus ferrarius</name>
    <dbReference type="NCBI Taxonomy" id="1469647"/>
    <lineage>
        <taxon>Bacteria</taxon>
        <taxon>Bacillati</taxon>
        <taxon>Bacillota</taxon>
        <taxon>Bacilli</taxon>
        <taxon>Bacillales</taxon>
        <taxon>Paenibacillaceae</taxon>
        <taxon>Paenibacillus</taxon>
    </lineage>
</organism>
<gene>
    <name evidence="7" type="ORF">BC351_18230</name>
</gene>